<dbReference type="InterPro" id="IPR008030">
    <property type="entry name" value="NmrA-like"/>
</dbReference>
<dbReference type="PANTHER" id="PTHR47706:SF9">
    <property type="entry name" value="NMRA-LIKE DOMAIN-CONTAINING PROTEIN-RELATED"/>
    <property type="match status" value="1"/>
</dbReference>
<evidence type="ECO:0000256" key="1">
    <source>
        <dbReference type="ARBA" id="ARBA00022857"/>
    </source>
</evidence>
<gene>
    <name evidence="4" type="ORF">CAOG_007695</name>
</gene>
<dbReference type="STRING" id="595528.A0A0D2WX16"/>
<evidence type="ECO:0000256" key="2">
    <source>
        <dbReference type="ARBA" id="ARBA00023002"/>
    </source>
</evidence>
<dbReference type="OMA" id="TKEGHAT"/>
<dbReference type="InterPro" id="IPR036291">
    <property type="entry name" value="NAD(P)-bd_dom_sf"/>
</dbReference>
<name>A0A0D2WX16_CAPO3</name>
<dbReference type="Pfam" id="PF05368">
    <property type="entry name" value="NmrA"/>
    <property type="match status" value="1"/>
</dbReference>
<dbReference type="Gene3D" id="3.90.25.10">
    <property type="entry name" value="UDP-galactose 4-epimerase, domain 1"/>
    <property type="match status" value="1"/>
</dbReference>
<keyword evidence="2" id="KW-0560">Oxidoreductase</keyword>
<dbReference type="RefSeq" id="XP_004343569.1">
    <property type="nucleotide sequence ID" value="XM_004343519.2"/>
</dbReference>
<sequence length="292" mass="30749">MTQTAFKTIAVVGGSGGLGAYLVRALLAAKFDVRVISRPESQAASLSELAAAGATIVRADTSNHDQLVAALRGAEVVIASYGITTLAEQFKLIPAAAAAGVRRYVTGDFGIDPRDAKVPRPFIQFKNDVAAAAAAAGLETTRIYNASFADTTFYDWANLDVASGKITIPGDGTARTAFAHRADVAGFTAAALLHPELSKNAELAIASDILTWNEVVATARKYRPDLQVEYSPLDAIQAKIAADPNPWNTVVLQLLYIFGSGENALTHGSDADKVGYKTTHTLDSTLAAQLKQ</sequence>
<protein>
    <recommendedName>
        <fullName evidence="3">NmrA-like domain-containing protein</fullName>
    </recommendedName>
</protein>
<dbReference type="Gene3D" id="3.40.50.720">
    <property type="entry name" value="NAD(P)-binding Rossmann-like Domain"/>
    <property type="match status" value="1"/>
</dbReference>
<dbReference type="OrthoDB" id="526755at2759"/>
<keyword evidence="1" id="KW-0521">NADP</keyword>
<dbReference type="GO" id="GO:0016491">
    <property type="term" value="F:oxidoreductase activity"/>
    <property type="evidence" value="ECO:0007669"/>
    <property type="project" value="UniProtKB-KW"/>
</dbReference>
<dbReference type="EMBL" id="KE346373">
    <property type="protein sequence ID" value="KJE97258.1"/>
    <property type="molecule type" value="Genomic_DNA"/>
</dbReference>
<dbReference type="PhylomeDB" id="A0A0D2WX16"/>
<reference evidence="5" key="1">
    <citation type="submission" date="2011-02" db="EMBL/GenBank/DDBJ databases">
        <title>The Genome Sequence of Capsaspora owczarzaki ATCC 30864.</title>
        <authorList>
            <person name="Russ C."/>
            <person name="Cuomo C."/>
            <person name="Burger G."/>
            <person name="Gray M.W."/>
            <person name="Holland P.W.H."/>
            <person name="King N."/>
            <person name="Lang F.B.F."/>
            <person name="Roger A.J."/>
            <person name="Ruiz-Trillo I."/>
            <person name="Young S.K."/>
            <person name="Zeng Q."/>
            <person name="Gargeya S."/>
            <person name="Alvarado L."/>
            <person name="Berlin A."/>
            <person name="Chapman S.B."/>
            <person name="Chen Z."/>
            <person name="Freedman E."/>
            <person name="Gellesch M."/>
            <person name="Goldberg J."/>
            <person name="Griggs A."/>
            <person name="Gujja S."/>
            <person name="Heilman E."/>
            <person name="Heiman D."/>
            <person name="Howarth C."/>
            <person name="Mehta T."/>
            <person name="Neiman D."/>
            <person name="Pearson M."/>
            <person name="Roberts A."/>
            <person name="Saif S."/>
            <person name="Shea T."/>
            <person name="Shenoy N."/>
            <person name="Sisk P."/>
            <person name="Stolte C."/>
            <person name="Sykes S."/>
            <person name="White J."/>
            <person name="Yandava C."/>
            <person name="Haas B."/>
            <person name="Nusbaum C."/>
            <person name="Birren B."/>
        </authorList>
    </citation>
    <scope>NUCLEOTIDE SEQUENCE</scope>
    <source>
        <strain evidence="5">ATCC 30864</strain>
    </source>
</reference>
<dbReference type="SUPFAM" id="SSF51735">
    <property type="entry name" value="NAD(P)-binding Rossmann-fold domains"/>
    <property type="match status" value="1"/>
</dbReference>
<dbReference type="PANTHER" id="PTHR47706">
    <property type="entry name" value="NMRA-LIKE FAMILY PROTEIN"/>
    <property type="match status" value="1"/>
</dbReference>
<dbReference type="InterPro" id="IPR051609">
    <property type="entry name" value="NmrA/Isoflavone_reductase-like"/>
</dbReference>
<dbReference type="Proteomes" id="UP000008743">
    <property type="component" value="Unassembled WGS sequence"/>
</dbReference>
<organism evidence="4 5">
    <name type="scientific">Capsaspora owczarzaki (strain ATCC 30864)</name>
    <dbReference type="NCBI Taxonomy" id="595528"/>
    <lineage>
        <taxon>Eukaryota</taxon>
        <taxon>Filasterea</taxon>
        <taxon>Capsaspora</taxon>
    </lineage>
</organism>
<dbReference type="AlphaFoldDB" id="A0A0D2WX16"/>
<evidence type="ECO:0000313" key="5">
    <source>
        <dbReference type="Proteomes" id="UP000008743"/>
    </source>
</evidence>
<evidence type="ECO:0000259" key="3">
    <source>
        <dbReference type="Pfam" id="PF05368"/>
    </source>
</evidence>
<accession>A0A0D2WX16</accession>
<keyword evidence="5" id="KW-1185">Reference proteome</keyword>
<dbReference type="eggNOG" id="ENOG502SAD9">
    <property type="taxonomic scope" value="Eukaryota"/>
</dbReference>
<proteinExistence type="predicted"/>
<feature type="domain" description="NmrA-like" evidence="3">
    <location>
        <begin position="7"/>
        <end position="260"/>
    </location>
</feature>
<evidence type="ECO:0000313" key="4">
    <source>
        <dbReference type="EMBL" id="KJE97258.1"/>
    </source>
</evidence>
<dbReference type="InParanoid" id="A0A0D2WX16"/>